<comment type="caution">
    <text evidence="1">The sequence shown here is derived from an EMBL/GenBank/DDBJ whole genome shotgun (WGS) entry which is preliminary data.</text>
</comment>
<proteinExistence type="predicted"/>
<evidence type="ECO:0000313" key="1">
    <source>
        <dbReference type="EMBL" id="MBC2777314.1"/>
    </source>
</evidence>
<dbReference type="RefSeq" id="WP_185800533.1">
    <property type="nucleotide sequence ID" value="NZ_JACJVJ010000001.1"/>
</dbReference>
<protein>
    <submittedName>
        <fullName evidence="1">HPr-rel-A system PqqD family peptide chaperone</fullName>
    </submittedName>
</protein>
<reference evidence="1 2" key="1">
    <citation type="submission" date="2020-08" db="EMBL/GenBank/DDBJ databases">
        <title>Draft genome sequence of Parasphingopyxis sp. GrpM-11.</title>
        <authorList>
            <person name="Oh J."/>
            <person name="Roh D.-H."/>
        </authorList>
    </citation>
    <scope>NUCLEOTIDE SEQUENCE [LARGE SCALE GENOMIC DNA]</scope>
    <source>
        <strain evidence="1 2">GrpM-11</strain>
    </source>
</reference>
<name>A0A842I0N2_9SPHN</name>
<dbReference type="Proteomes" id="UP000564378">
    <property type="component" value="Unassembled WGS sequence"/>
</dbReference>
<sequence>MPAPVYRADPEKARRIVQLDSVTLIFHRASGLTHIVAPPAPEILAALAEGDADAATLLDRLKRDFDFGEDEELEAALSARLAELETAGLVWRP</sequence>
<evidence type="ECO:0000313" key="2">
    <source>
        <dbReference type="Proteomes" id="UP000564378"/>
    </source>
</evidence>
<dbReference type="EMBL" id="JACJVJ010000001">
    <property type="protein sequence ID" value="MBC2777314.1"/>
    <property type="molecule type" value="Genomic_DNA"/>
</dbReference>
<keyword evidence="2" id="KW-1185">Reference proteome</keyword>
<organism evidence="1 2">
    <name type="scientific">Parasphingopyxis marina</name>
    <dbReference type="NCBI Taxonomy" id="2761622"/>
    <lineage>
        <taxon>Bacteria</taxon>
        <taxon>Pseudomonadati</taxon>
        <taxon>Pseudomonadota</taxon>
        <taxon>Alphaproteobacteria</taxon>
        <taxon>Sphingomonadales</taxon>
        <taxon>Sphingomonadaceae</taxon>
        <taxon>Parasphingopyxis</taxon>
    </lineage>
</organism>
<dbReference type="AlphaFoldDB" id="A0A842I0N2"/>
<accession>A0A842I0N2</accession>
<dbReference type="NCBIfam" id="TIGR04353">
    <property type="entry name" value="PqqD_rel_X"/>
    <property type="match status" value="1"/>
</dbReference>
<gene>
    <name evidence="1" type="ORF">H6P80_06745</name>
</gene>
<dbReference type="InterPro" id="IPR027599">
    <property type="entry name" value="PqqD-rel_X"/>
</dbReference>